<proteinExistence type="inferred from homology"/>
<accession>A0A0E0F208</accession>
<dbReference type="HOGENOM" id="CLU_437072_0_0_1"/>
<dbReference type="InterPro" id="IPR007612">
    <property type="entry name" value="LOR"/>
</dbReference>
<feature type="region of interest" description="Disordered" evidence="2">
    <location>
        <begin position="537"/>
        <end position="568"/>
    </location>
</feature>
<feature type="domain" description="DUF3778" evidence="3">
    <location>
        <begin position="215"/>
        <end position="263"/>
    </location>
</feature>
<dbReference type="Gene3D" id="2.40.160.200">
    <property type="entry name" value="LURP1-related"/>
    <property type="match status" value="3"/>
</dbReference>
<evidence type="ECO:0000259" key="3">
    <source>
        <dbReference type="Pfam" id="PF12620"/>
    </source>
</evidence>
<dbReference type="Proteomes" id="UP000008021">
    <property type="component" value="Chromosome 11"/>
</dbReference>
<dbReference type="Pfam" id="PF12620">
    <property type="entry name" value="DUF3778"/>
    <property type="match status" value="1"/>
</dbReference>
<dbReference type="InterPro" id="IPR025659">
    <property type="entry name" value="Tubby-like_C"/>
</dbReference>
<feature type="compositionally biased region" description="Polar residues" evidence="2">
    <location>
        <begin position="552"/>
        <end position="567"/>
    </location>
</feature>
<reference evidence="4" key="1">
    <citation type="submission" date="2015-04" db="UniProtKB">
        <authorList>
            <consortium name="EnsemblPlants"/>
        </authorList>
    </citation>
    <scope>IDENTIFICATION</scope>
</reference>
<organism evidence="4">
    <name type="scientific">Oryza meridionalis</name>
    <dbReference type="NCBI Taxonomy" id="40149"/>
    <lineage>
        <taxon>Eukaryota</taxon>
        <taxon>Viridiplantae</taxon>
        <taxon>Streptophyta</taxon>
        <taxon>Embryophyta</taxon>
        <taxon>Tracheophyta</taxon>
        <taxon>Spermatophyta</taxon>
        <taxon>Magnoliopsida</taxon>
        <taxon>Liliopsida</taxon>
        <taxon>Poales</taxon>
        <taxon>Poaceae</taxon>
        <taxon>BOP clade</taxon>
        <taxon>Oryzoideae</taxon>
        <taxon>Oryzeae</taxon>
        <taxon>Oryzinae</taxon>
        <taxon>Oryza</taxon>
    </lineage>
</organism>
<protein>
    <recommendedName>
        <fullName evidence="3">DUF3778 domain-containing protein</fullName>
    </recommendedName>
</protein>
<dbReference type="Gramene" id="OMERI11G01760.1">
    <property type="protein sequence ID" value="OMERI11G01760.1"/>
    <property type="gene ID" value="OMERI11G01760"/>
</dbReference>
<dbReference type="InterPro" id="IPR022256">
    <property type="entry name" value="DUF3778"/>
</dbReference>
<dbReference type="InterPro" id="IPR038595">
    <property type="entry name" value="LOR_sf"/>
</dbReference>
<evidence type="ECO:0000256" key="2">
    <source>
        <dbReference type="SAM" id="MobiDB-lite"/>
    </source>
</evidence>
<dbReference type="SUPFAM" id="SSF54518">
    <property type="entry name" value="Tubby C-terminal domain-like"/>
    <property type="match status" value="3"/>
</dbReference>
<sequence>MSRIHPSNQRQDAAAASTAAPRAAVYTVWKRSSMGFQGTDGFSVFDDAGSLAFRVDNYSRRRKLFSGDLLLMDGHGSPLLALTPQIISMHDQWNCYRASEEGQGKRTRSQQLFSMRKCSIMQSSHEAEVHMSGCTHASSDRTGHVPAFSIEGSFRRRSCKIRNSGGEEVARITRKKAGAASLSLTLAEDVFSLEVQPNIESKSLASSYCNYNSTSLHDTSNHVEISIRVERQSPVRHSSAGSLPALLRFNGDLHGNLGLSPVKRIENQRLNYKPRIVPLSVEAAEGIAGLSSGVHFRRGLWMESSRQCRCSLSTPSITILLPPASASMRRIQIHPSHGGGGGNGGRARRQAADQPMVYTVWKRSSIGFQGTDGFSVYDSAGKLAFRVDNYSRRRKAFAGDLLLMDGHGTPLLSLRPQIHPSHGGGSGSGRARRQGADQPVVYTVWKRSSIGFQGTDGFSVYDSAGKLAFRVDNYSRRRKAFAGDLLLMDGHGTPLLSLRPQILSLHNRWNCYRAQEEGLDTTSSPSVSQQQVFSMRKSSALQSSDEAEVFMSTRTSGDSQPDASPSPSFRIDGCFSMRSCKIRGSNGEEAAGITRKNAGVMSRPVSLGDDVFTLVVRPGVDVAIVMAMVVVMDRICRRPYTPMACSSSGNSVVHRGEIIKSKEKYHLNRTNICNNVLNTTIASKQHRQPVVGMQTKQTRSHDYDRSLLGYTGNNKSQPTSEGLQIAYRYQILRSGATVTSHFRTQPAKLPIKLFFTTCQR</sequence>
<evidence type="ECO:0000313" key="4">
    <source>
        <dbReference type="EnsemblPlants" id="OMERI11G01760.1"/>
    </source>
</evidence>
<dbReference type="eggNOG" id="ENOG502RZX3">
    <property type="taxonomic scope" value="Eukaryota"/>
</dbReference>
<dbReference type="EnsemblPlants" id="OMERI11G01760.1">
    <property type="protein sequence ID" value="OMERI11G01760.1"/>
    <property type="gene ID" value="OMERI11G01760"/>
</dbReference>
<evidence type="ECO:0000256" key="1">
    <source>
        <dbReference type="ARBA" id="ARBA00005437"/>
    </source>
</evidence>
<dbReference type="PANTHER" id="PTHR31087:SF128">
    <property type="entry name" value="PROTEIN LURP-ONE-RELATED 2"/>
    <property type="match status" value="1"/>
</dbReference>
<comment type="similarity">
    <text evidence="1">Belongs to the LOR family.</text>
</comment>
<dbReference type="PANTHER" id="PTHR31087">
    <property type="match status" value="1"/>
</dbReference>
<name>A0A0E0F208_9ORYZ</name>
<evidence type="ECO:0000313" key="5">
    <source>
        <dbReference type="Proteomes" id="UP000008021"/>
    </source>
</evidence>
<dbReference type="AlphaFoldDB" id="A0A0E0F208"/>
<reference evidence="4" key="2">
    <citation type="submission" date="2018-05" db="EMBL/GenBank/DDBJ databases">
        <title>OmerRS3 (Oryza meridionalis Reference Sequence Version 3).</title>
        <authorList>
            <person name="Zhang J."/>
            <person name="Kudrna D."/>
            <person name="Lee S."/>
            <person name="Talag J."/>
            <person name="Welchert J."/>
            <person name="Wing R.A."/>
        </authorList>
    </citation>
    <scope>NUCLEOTIDE SEQUENCE [LARGE SCALE GENOMIC DNA]</scope>
    <source>
        <strain evidence="4">cv. OR44</strain>
    </source>
</reference>
<dbReference type="Pfam" id="PF04525">
    <property type="entry name" value="LOR"/>
    <property type="match status" value="3"/>
</dbReference>
<dbReference type="STRING" id="40149.A0A0E0F208"/>
<keyword evidence="5" id="KW-1185">Reference proteome</keyword>